<evidence type="ECO:0000256" key="4">
    <source>
        <dbReference type="ARBA" id="ARBA00022692"/>
    </source>
</evidence>
<feature type="transmembrane region" description="Helical" evidence="7">
    <location>
        <begin position="114"/>
        <end position="134"/>
    </location>
</feature>
<dbReference type="PANTHER" id="PTHR30250:SF10">
    <property type="entry name" value="LIPOPOLYSACCHARIDE BIOSYNTHESIS PROTEIN WZXC"/>
    <property type="match status" value="1"/>
</dbReference>
<gene>
    <name evidence="8" type="ORF">UW21_C0023G0007</name>
</gene>
<reference evidence="8 9" key="1">
    <citation type="journal article" date="2015" name="Nature">
        <title>rRNA introns, odd ribosomes, and small enigmatic genomes across a large radiation of phyla.</title>
        <authorList>
            <person name="Brown C.T."/>
            <person name="Hug L.A."/>
            <person name="Thomas B.C."/>
            <person name="Sharon I."/>
            <person name="Castelle C.J."/>
            <person name="Singh A."/>
            <person name="Wilkins M.J."/>
            <person name="Williams K.H."/>
            <person name="Banfield J.F."/>
        </authorList>
    </citation>
    <scope>NUCLEOTIDE SEQUENCE [LARGE SCALE GENOMIC DNA]</scope>
</reference>
<organism evidence="8 9">
    <name type="scientific">Candidatus Woesebacteria bacterium GW2011_GWB1_44_11b</name>
    <dbReference type="NCBI Taxonomy" id="1618580"/>
    <lineage>
        <taxon>Bacteria</taxon>
        <taxon>Candidatus Woeseibacteriota</taxon>
    </lineage>
</organism>
<evidence type="ECO:0000313" key="9">
    <source>
        <dbReference type="Proteomes" id="UP000034192"/>
    </source>
</evidence>
<dbReference type="AlphaFoldDB" id="A0A0G1GDQ0"/>
<feature type="transmembrane region" description="Helical" evidence="7">
    <location>
        <begin position="12"/>
        <end position="36"/>
    </location>
</feature>
<keyword evidence="6 7" id="KW-0472">Membrane</keyword>
<feature type="transmembrane region" description="Helical" evidence="7">
    <location>
        <begin position="252"/>
        <end position="273"/>
    </location>
</feature>
<keyword evidence="3" id="KW-1003">Cell membrane</keyword>
<evidence type="ECO:0000313" key="8">
    <source>
        <dbReference type="EMBL" id="KKT32483.1"/>
    </source>
</evidence>
<accession>A0A0G1GDQ0</accession>
<feature type="transmembrane region" description="Helical" evidence="7">
    <location>
        <begin position="348"/>
        <end position="370"/>
    </location>
</feature>
<sequence length="374" mass="41284">LARLLLPEQFGFVGIALLAVSFFEATTETGINVFLIQEKSNLEEYLKTAWVVSIFRGFLVFLFLFLAAPFIVRFFNTEGALGVLRLAAFVPLVRGFINPSIVKFQKELLFHKEFYLRLAIFSLDAVVAIGLALLTGRAESLIWGMIAGAIFEASFSHVLIRPRPRLAFDKSKFVKVLGRGKWVTASGMFNYLFGELDDIVLGRGTGAYALGVYQVAYKVSSLPVTEVADVFTKVTFPVYVKLSEDHERLKRAFLRTLAGVFILTLIFGVFLFALADQIVLILLGNNWLEAVPVIRILAFFGVARGVVIASQPLFFAVKKQEYVTYSTLAGILGLALTIIPMVRLYGMVGAGLSALVGALVAVPVCLIFVFKVLW</sequence>
<proteinExistence type="inferred from homology"/>
<keyword evidence="4 7" id="KW-0812">Transmembrane</keyword>
<comment type="similarity">
    <text evidence="2">Belongs to the polysaccharide synthase family.</text>
</comment>
<dbReference type="Pfam" id="PF13440">
    <property type="entry name" value="Polysacc_synt_3"/>
    <property type="match status" value="1"/>
</dbReference>
<dbReference type="InterPro" id="IPR050833">
    <property type="entry name" value="Poly_Biosynth_Transport"/>
</dbReference>
<dbReference type="GO" id="GO:0005886">
    <property type="term" value="C:plasma membrane"/>
    <property type="evidence" value="ECO:0007669"/>
    <property type="project" value="UniProtKB-SubCell"/>
</dbReference>
<evidence type="ECO:0000256" key="5">
    <source>
        <dbReference type="ARBA" id="ARBA00022989"/>
    </source>
</evidence>
<feature type="transmembrane region" description="Helical" evidence="7">
    <location>
        <begin position="140"/>
        <end position="160"/>
    </location>
</feature>
<evidence type="ECO:0000256" key="1">
    <source>
        <dbReference type="ARBA" id="ARBA00004651"/>
    </source>
</evidence>
<dbReference type="PANTHER" id="PTHR30250">
    <property type="entry name" value="PST FAMILY PREDICTED COLANIC ACID TRANSPORTER"/>
    <property type="match status" value="1"/>
</dbReference>
<protein>
    <submittedName>
        <fullName evidence="8">Membrane protein involved in the export of O-antigen and teichoic acid</fullName>
    </submittedName>
</protein>
<keyword evidence="5 7" id="KW-1133">Transmembrane helix</keyword>
<feature type="transmembrane region" description="Helical" evidence="7">
    <location>
        <begin position="322"/>
        <end position="342"/>
    </location>
</feature>
<dbReference type="EMBL" id="LCHL01000023">
    <property type="protein sequence ID" value="KKT32483.1"/>
    <property type="molecule type" value="Genomic_DNA"/>
</dbReference>
<dbReference type="Proteomes" id="UP000034192">
    <property type="component" value="Unassembled WGS sequence"/>
</dbReference>
<feature type="transmembrane region" description="Helical" evidence="7">
    <location>
        <begin position="293"/>
        <end position="315"/>
    </location>
</feature>
<evidence type="ECO:0000256" key="3">
    <source>
        <dbReference type="ARBA" id="ARBA00022475"/>
    </source>
</evidence>
<evidence type="ECO:0000256" key="6">
    <source>
        <dbReference type="ARBA" id="ARBA00023136"/>
    </source>
</evidence>
<feature type="transmembrane region" description="Helical" evidence="7">
    <location>
        <begin position="83"/>
        <end position="102"/>
    </location>
</feature>
<feature type="non-terminal residue" evidence="8">
    <location>
        <position position="1"/>
    </location>
</feature>
<evidence type="ECO:0000256" key="7">
    <source>
        <dbReference type="SAM" id="Phobius"/>
    </source>
</evidence>
<comment type="caution">
    <text evidence="8">The sequence shown here is derived from an EMBL/GenBank/DDBJ whole genome shotgun (WGS) entry which is preliminary data.</text>
</comment>
<comment type="subcellular location">
    <subcellularLocation>
        <location evidence="1">Cell membrane</location>
        <topology evidence="1">Multi-pass membrane protein</topology>
    </subcellularLocation>
</comment>
<name>A0A0G1GDQ0_9BACT</name>
<evidence type="ECO:0000256" key="2">
    <source>
        <dbReference type="ARBA" id="ARBA00007430"/>
    </source>
</evidence>
<dbReference type="PATRIC" id="fig|1618580.3.peg.273"/>
<feature type="transmembrane region" description="Helical" evidence="7">
    <location>
        <begin position="48"/>
        <end position="71"/>
    </location>
</feature>